<dbReference type="InterPro" id="IPR027268">
    <property type="entry name" value="Peptidase_M4/M1_CTD_sf"/>
</dbReference>
<dbReference type="GO" id="GO:0008270">
    <property type="term" value="F:zinc ion binding"/>
    <property type="evidence" value="ECO:0007669"/>
    <property type="project" value="InterPro"/>
</dbReference>
<protein>
    <recommendedName>
        <fullName evidence="1">Peptidase M1 membrane alanine aminopeptidase domain-containing protein</fullName>
    </recommendedName>
</protein>
<sequence>MPRRLTRYPACRHRPRTEQRRRWRLRHIWLNEGFAKYSEWLWSEVSGSVPAAVAARTRATPADQPQDLPVADPGMPRMFDDRVYQRGALTPHALRTVLGDDTFFGAARMDGHRRHATVSTEEFTALAGRRAAQPLDALFTAWLHAPRLPELPGPR</sequence>
<evidence type="ECO:0000313" key="3">
    <source>
        <dbReference type="Proteomes" id="UP000053413"/>
    </source>
</evidence>
<evidence type="ECO:0000313" key="2">
    <source>
        <dbReference type="EMBL" id="KUL65036.1"/>
    </source>
</evidence>
<accession>A0A0X3X969</accession>
<feature type="domain" description="Peptidase M1 membrane alanine aminopeptidase" evidence="1">
    <location>
        <begin position="26"/>
        <end position="142"/>
    </location>
</feature>
<dbReference type="AlphaFoldDB" id="A0A0X3X969"/>
<dbReference type="Gene3D" id="1.10.390.10">
    <property type="entry name" value="Neutral Protease Domain 2"/>
    <property type="match status" value="1"/>
</dbReference>
<evidence type="ECO:0000259" key="1">
    <source>
        <dbReference type="Pfam" id="PF01433"/>
    </source>
</evidence>
<dbReference type="GO" id="GO:0008237">
    <property type="term" value="F:metallopeptidase activity"/>
    <property type="evidence" value="ECO:0007669"/>
    <property type="project" value="InterPro"/>
</dbReference>
<gene>
    <name evidence="2" type="ORF">ADL28_08100</name>
</gene>
<proteinExistence type="predicted"/>
<dbReference type="InterPro" id="IPR014782">
    <property type="entry name" value="Peptidase_M1_dom"/>
</dbReference>
<dbReference type="Proteomes" id="UP000053413">
    <property type="component" value="Unassembled WGS sequence"/>
</dbReference>
<organism evidence="2 3">
    <name type="scientific">Streptomyces violaceusniger</name>
    <dbReference type="NCBI Taxonomy" id="68280"/>
    <lineage>
        <taxon>Bacteria</taxon>
        <taxon>Bacillati</taxon>
        <taxon>Actinomycetota</taxon>
        <taxon>Actinomycetes</taxon>
        <taxon>Kitasatosporales</taxon>
        <taxon>Streptomycetaceae</taxon>
        <taxon>Streptomyces</taxon>
        <taxon>Streptomyces violaceusniger group</taxon>
    </lineage>
</organism>
<dbReference type="SUPFAM" id="SSF55486">
    <property type="entry name" value="Metalloproteases ('zincins'), catalytic domain"/>
    <property type="match status" value="1"/>
</dbReference>
<dbReference type="EMBL" id="LLZJ01000073">
    <property type="protein sequence ID" value="KUL65036.1"/>
    <property type="molecule type" value="Genomic_DNA"/>
</dbReference>
<comment type="caution">
    <text evidence="2">The sequence shown here is derived from an EMBL/GenBank/DDBJ whole genome shotgun (WGS) entry which is preliminary data.</text>
</comment>
<reference evidence="3" key="1">
    <citation type="submission" date="2015-10" db="EMBL/GenBank/DDBJ databases">
        <authorList>
            <person name="Ju K.-S."/>
            <person name="Doroghazi J.R."/>
            <person name="Metcalf W.W."/>
        </authorList>
    </citation>
    <scope>NUCLEOTIDE SEQUENCE [LARGE SCALE GENOMIC DNA]</scope>
    <source>
        <strain evidence="3">NRRL F-8817</strain>
    </source>
</reference>
<dbReference type="Pfam" id="PF01433">
    <property type="entry name" value="Peptidase_M1"/>
    <property type="match status" value="1"/>
</dbReference>
<name>A0A0X3X969_STRVO</name>
<dbReference type="RefSeq" id="WP_059143027.1">
    <property type="nucleotide sequence ID" value="NZ_LLZJ01000073.1"/>
</dbReference>